<proteinExistence type="predicted"/>
<name>A0A0B7HTZ1_9FLAO</name>
<evidence type="ECO:0000313" key="2">
    <source>
        <dbReference type="Proteomes" id="UP000038083"/>
    </source>
</evidence>
<dbReference type="AlphaFoldDB" id="A0A0B7HTZ1"/>
<accession>A0A0B7HTZ1</accession>
<protein>
    <submittedName>
        <fullName evidence="1">Uncharacterized protein</fullName>
    </submittedName>
</protein>
<gene>
    <name evidence="1" type="ORF">CCYN74_90047</name>
</gene>
<evidence type="ECO:0000313" key="1">
    <source>
        <dbReference type="EMBL" id="CEN42069.1"/>
    </source>
</evidence>
<dbReference type="OrthoDB" id="1150265at2"/>
<reference evidence="1 2" key="1">
    <citation type="submission" date="2015-01" db="EMBL/GenBank/DDBJ databases">
        <authorList>
            <person name="Xiang T."/>
            <person name="Song Y."/>
            <person name="Huang L."/>
            <person name="Wang B."/>
            <person name="Wu P."/>
        </authorList>
    </citation>
    <scope>NUCLEOTIDE SEQUENCE [LARGE SCALE GENOMIC DNA]</scope>
    <source>
        <strain evidence="1 2">Ccy74</strain>
    </source>
</reference>
<organism evidence="1 2">
    <name type="scientific">Capnocytophaga cynodegmi</name>
    <dbReference type="NCBI Taxonomy" id="28189"/>
    <lineage>
        <taxon>Bacteria</taxon>
        <taxon>Pseudomonadati</taxon>
        <taxon>Bacteroidota</taxon>
        <taxon>Flavobacteriia</taxon>
        <taxon>Flavobacteriales</taxon>
        <taxon>Flavobacteriaceae</taxon>
        <taxon>Capnocytophaga</taxon>
    </lineage>
</organism>
<dbReference type="RefSeq" id="WP_052457442.1">
    <property type="nucleotide sequence ID" value="NZ_CDOG01000089.1"/>
</dbReference>
<dbReference type="Proteomes" id="UP000038083">
    <property type="component" value="Unassembled WGS sequence"/>
</dbReference>
<sequence length="144" mass="17036">MKIGRLFQNQEFVFSDFNGQKIEQLIAVYDDSHCKNVVMVYLKVKNHSWHQFFLDIGIGFWENWGENEIEIDDSFTYIDKTNNFEIKNNIIDKIWCEIDTNNNSQINIKLTDGKQITLKTICNTHCENEDRLEINKIINNSENP</sequence>
<dbReference type="EMBL" id="CDOG01000089">
    <property type="protein sequence ID" value="CEN42069.1"/>
    <property type="molecule type" value="Genomic_DNA"/>
</dbReference>